<dbReference type="AlphaFoldDB" id="K3ZZM5"/>
<reference evidence="4 6" key="1">
    <citation type="journal article" date="2012" name="Nat. Biotechnol.">
        <title>Reference genome sequence of the model plant Setaria.</title>
        <authorList>
            <person name="Bennetzen J.L."/>
            <person name="Schmutz J."/>
            <person name="Wang H."/>
            <person name="Percifield R."/>
            <person name="Hawkins J."/>
            <person name="Pontaroli A.C."/>
            <person name="Estep M."/>
            <person name="Feng L."/>
            <person name="Vaughn J.N."/>
            <person name="Grimwood J."/>
            <person name="Jenkins J."/>
            <person name="Barry K."/>
            <person name="Lindquist E."/>
            <person name="Hellsten U."/>
            <person name="Deshpande S."/>
            <person name="Wang X."/>
            <person name="Wu X."/>
            <person name="Mitros T."/>
            <person name="Triplett J."/>
            <person name="Yang X."/>
            <person name="Ye C.Y."/>
            <person name="Mauro-Herrera M."/>
            <person name="Wang L."/>
            <person name="Li P."/>
            <person name="Sharma M."/>
            <person name="Sharma R."/>
            <person name="Ronald P.C."/>
            <person name="Panaud O."/>
            <person name="Kellogg E.A."/>
            <person name="Brutnell T.P."/>
            <person name="Doust A.N."/>
            <person name="Tuskan G.A."/>
            <person name="Rokhsar D."/>
            <person name="Devos K.M."/>
        </authorList>
    </citation>
    <scope>NUCLEOTIDE SEQUENCE [LARGE SCALE GENOMIC DNA]</scope>
    <source>
        <strain evidence="6">cv. Yugu1</strain>
        <strain evidence="4">Yugu1</strain>
    </source>
</reference>
<protein>
    <submittedName>
        <fullName evidence="4 5">Uncharacterized protein</fullName>
    </submittedName>
</protein>
<reference evidence="5" key="3">
    <citation type="submission" date="2018-08" db="UniProtKB">
        <authorList>
            <consortium name="EnsemblPlants"/>
        </authorList>
    </citation>
    <scope>IDENTIFICATION</scope>
    <source>
        <strain evidence="5">Yugu1</strain>
    </source>
</reference>
<dbReference type="EMBL" id="CM003529">
    <property type="protein sequence ID" value="RCV09468.1"/>
    <property type="molecule type" value="Genomic_DNA"/>
</dbReference>
<dbReference type="HOGENOM" id="CLU_029973_0_0_1"/>
<dbReference type="eggNOG" id="ENOG502S64V">
    <property type="taxonomic scope" value="Eukaryota"/>
</dbReference>
<sequence length="521" mass="55993">MARCRHYGNNVSPPSPPSVNGGAPSLLHYGGGHDDDDLIDGGGSSDRPAKRPRAEDHDCISKMPDDVLIGIVSRLTIRDAVATGAVSARWRDLWKQVTRISLRPRHILPPGGEGDAAAAAAAGALSRDARRLAGAASSVLRQHHGAGVDRLVLALPLAPSVHAAVLDQAMEFAASAGTKELHLSLDNGEHPASGGPPPYDFPHWRFAAAGRLRSLLLCDVSLAAAAPAAQRSFEGLARLTRLGLTRVAVDDAGVASVLSACAALTVLELSKCRQLVHVAASHDGLLVLRVRSCGGLKSVAVASSTLLELAYTGHKVDIVCRRTPAMVRLVLYVTNGCPLDCVATGGGGAALPNLRQLFLQFPSPLHALQHGWRFEGLNKIVLLFKTPWRKHVASVASLLAAAPLVKELRVEAYSHLPVPPPNKQGIQWPNRCLPKKLKSIVIGGFSGEPELMELVDFLLWRSPAMRRLTIDTHRRHAVPSNGVRCWRREETEDTLRCYYARGVLWTHLAPKIPSTVKFTII</sequence>
<dbReference type="SUPFAM" id="SSF81383">
    <property type="entry name" value="F-box domain"/>
    <property type="match status" value="1"/>
</dbReference>
<dbReference type="OMA" id="FPHWRFA"/>
<keyword evidence="6" id="KW-1185">Reference proteome</keyword>
<dbReference type="InterPro" id="IPR055357">
    <property type="entry name" value="LRR_At1g61320_AtMIF1"/>
</dbReference>
<feature type="domain" description="At1g61320/AtMIF1 LRR" evidence="3">
    <location>
        <begin position="139"/>
        <end position="520"/>
    </location>
</feature>
<evidence type="ECO:0000313" key="5">
    <source>
        <dbReference type="EnsemblPlants" id="KQL22430"/>
    </source>
</evidence>
<dbReference type="OrthoDB" id="680793at2759"/>
<evidence type="ECO:0000259" key="3">
    <source>
        <dbReference type="Pfam" id="PF23622"/>
    </source>
</evidence>
<feature type="domain" description="F-box" evidence="2">
    <location>
        <begin position="60"/>
        <end position="97"/>
    </location>
</feature>
<evidence type="ECO:0000256" key="1">
    <source>
        <dbReference type="SAM" id="MobiDB-lite"/>
    </source>
</evidence>
<dbReference type="Gramene" id="KQL22430">
    <property type="protein sequence ID" value="KQL22430"/>
    <property type="gene ID" value="SETIT_032059mg"/>
</dbReference>
<reference evidence="4" key="2">
    <citation type="submission" date="2015-07" db="EMBL/GenBank/DDBJ databases">
        <authorList>
            <person name="Noorani M."/>
        </authorList>
    </citation>
    <scope>NUCLEOTIDE SEQUENCE</scope>
    <source>
        <strain evidence="4">Yugu1</strain>
    </source>
</reference>
<feature type="region of interest" description="Disordered" evidence="1">
    <location>
        <begin position="1"/>
        <end position="57"/>
    </location>
</feature>
<evidence type="ECO:0000313" key="6">
    <source>
        <dbReference type="Proteomes" id="UP000004995"/>
    </source>
</evidence>
<evidence type="ECO:0000259" key="2">
    <source>
        <dbReference type="Pfam" id="PF00646"/>
    </source>
</evidence>
<dbReference type="SUPFAM" id="SSF52047">
    <property type="entry name" value="RNI-like"/>
    <property type="match status" value="1"/>
</dbReference>
<feature type="compositionally biased region" description="Basic and acidic residues" evidence="1">
    <location>
        <begin position="47"/>
        <end position="57"/>
    </location>
</feature>
<dbReference type="InterPro" id="IPR001810">
    <property type="entry name" value="F-box_dom"/>
</dbReference>
<feature type="compositionally biased region" description="Low complexity" evidence="1">
    <location>
        <begin position="8"/>
        <end position="28"/>
    </location>
</feature>
<accession>K3ZZM5</accession>
<gene>
    <name evidence="4" type="ORF">SETIT_2G031400v2</name>
</gene>
<dbReference type="Proteomes" id="UP000004995">
    <property type="component" value="Unassembled WGS sequence"/>
</dbReference>
<dbReference type="InterPro" id="IPR032675">
    <property type="entry name" value="LRR_dom_sf"/>
</dbReference>
<dbReference type="Pfam" id="PF00646">
    <property type="entry name" value="F-box"/>
    <property type="match status" value="1"/>
</dbReference>
<proteinExistence type="predicted"/>
<evidence type="ECO:0000313" key="4">
    <source>
        <dbReference type="EMBL" id="RCV09468.1"/>
    </source>
</evidence>
<dbReference type="Gene3D" id="1.20.1280.50">
    <property type="match status" value="1"/>
</dbReference>
<dbReference type="InterPro" id="IPR053772">
    <property type="entry name" value="At1g61320/At1g61330-like"/>
</dbReference>
<organism evidence="5 6">
    <name type="scientific">Setaria italica</name>
    <name type="common">Foxtail millet</name>
    <name type="synonym">Panicum italicum</name>
    <dbReference type="NCBI Taxonomy" id="4555"/>
    <lineage>
        <taxon>Eukaryota</taxon>
        <taxon>Viridiplantae</taxon>
        <taxon>Streptophyta</taxon>
        <taxon>Embryophyta</taxon>
        <taxon>Tracheophyta</taxon>
        <taxon>Spermatophyta</taxon>
        <taxon>Magnoliopsida</taxon>
        <taxon>Liliopsida</taxon>
        <taxon>Poales</taxon>
        <taxon>Poaceae</taxon>
        <taxon>PACMAD clade</taxon>
        <taxon>Panicoideae</taxon>
        <taxon>Panicodae</taxon>
        <taxon>Paniceae</taxon>
        <taxon>Cenchrinae</taxon>
        <taxon>Setaria</taxon>
    </lineage>
</organism>
<dbReference type="PANTHER" id="PTHR34145">
    <property type="entry name" value="OS02G0105600 PROTEIN"/>
    <property type="match status" value="1"/>
</dbReference>
<dbReference type="EMBL" id="AGNK02000667">
    <property type="status" value="NOT_ANNOTATED_CDS"/>
    <property type="molecule type" value="Genomic_DNA"/>
</dbReference>
<dbReference type="PANTHER" id="PTHR34145:SF28">
    <property type="entry name" value="F-BOX DOMAIN-CONTAINING PROTEIN"/>
    <property type="match status" value="1"/>
</dbReference>
<name>K3ZZM5_SETIT</name>
<dbReference type="InterPro" id="IPR036047">
    <property type="entry name" value="F-box-like_dom_sf"/>
</dbReference>
<dbReference type="Pfam" id="PF23622">
    <property type="entry name" value="LRR_At1g61320_AtMIF1"/>
    <property type="match status" value="1"/>
</dbReference>
<dbReference type="Gene3D" id="3.80.10.10">
    <property type="entry name" value="Ribonuclease Inhibitor"/>
    <property type="match status" value="1"/>
</dbReference>
<dbReference type="EnsemblPlants" id="KQL22430">
    <property type="protein sequence ID" value="KQL22430"/>
    <property type="gene ID" value="SETIT_032059mg"/>
</dbReference>